<name>A0A428RT83_9HYPO</name>
<accession>A0A428RT83</accession>
<keyword evidence="2" id="KW-1185">Reference proteome</keyword>
<proteinExistence type="predicted"/>
<evidence type="ECO:0000313" key="1">
    <source>
        <dbReference type="EMBL" id="RSL80754.1"/>
    </source>
</evidence>
<sequence>MPPRIGRRKEQLGDFLQRVEGIDPDAEDSELFQLNQRSKELDNLAHGFRHHSLRTQLQQDSHLQLYRNWAKIILTDSHDGSGLTDDDLDRLCFPDPSDDDKPFAKLESQLRRFLVFAVERCVPRSIDDDHISYRVLVHYRRSMIFWVLRKYDERHIVPPKRVWLDSQMTEIMRRVAALRPGSIGMPGRMGDRHLPYLVWGDLEIQRTSTIGKFFIQMTIRNLKTNSVDPEKGDNNKSLILIRRSAAMDLSSKIGSEMTRAIMAHDPHSVVMEKYYTAQRTSLPDLTALALGDDEGQVDHRPIDGSLVFSRLNQDQMRRVGPMLNTVFQELREMDEEYPHNGDARAKKYRDRIIRRAALRSVMKQLADEQSKNLTIDETTMRMEQLQSMSREFNNRVLDQARQHIANQAPATTVDDESENPVDDAGVDLGVDFLEDDEQNEPEGDAEDVFQRQIDQGEVVEAFPDELSPDNDITHQLSEIDYATAARAAMEIWLAVGTEASAFGSKTVSMVTCSKCQEDETVNDEAKSKLWHPSKLARHINSEFHSGFKKFFRRAQNKAKLEQLGGLQCEICAAIAPPDITIPCHSTVKTLLLHIERCTSTSMTAGELGVDQWWAKLDTGAKTRIFDAHEQVKREIGWYDDDFRGDRQHKATVKAEFKQRDNKRLSILSNAFKFSGEKQLSRPIPIGRELIRGRNRNLVNDWVKHHGRADIIEGSLMNANPTLKQEISEQLQFTKQGPMPTESTLATAITDRYKHMVTAVPMPGTPGNLSIDKQRVVDKLELELQAKPRR</sequence>
<comment type="caution">
    <text evidence="1">The sequence shown here is derived from an EMBL/GenBank/DDBJ whole genome shotgun (WGS) entry which is preliminary data.</text>
</comment>
<dbReference type="AlphaFoldDB" id="A0A428RT83"/>
<protein>
    <submittedName>
        <fullName evidence="1">Uncharacterized protein</fullName>
    </submittedName>
</protein>
<evidence type="ECO:0000313" key="2">
    <source>
        <dbReference type="Proteomes" id="UP000287144"/>
    </source>
</evidence>
<dbReference type="Proteomes" id="UP000287144">
    <property type="component" value="Unassembled WGS sequence"/>
</dbReference>
<gene>
    <name evidence="1" type="ORF">CEP52_017327</name>
</gene>
<reference evidence="1 2" key="1">
    <citation type="submission" date="2017-06" db="EMBL/GenBank/DDBJ databases">
        <title>Comparative genomic analysis of Ambrosia Fusariam Clade fungi.</title>
        <authorList>
            <person name="Stajich J.E."/>
            <person name="Carrillo J."/>
            <person name="Kijimoto T."/>
            <person name="Eskalen A."/>
            <person name="O'Donnell K."/>
            <person name="Kasson M."/>
        </authorList>
    </citation>
    <scope>NUCLEOTIDE SEQUENCE [LARGE SCALE GENOMIC DNA]</scope>
    <source>
        <strain evidence="1 2">NRRL62579</strain>
    </source>
</reference>
<organism evidence="1 2">
    <name type="scientific">Fusarium oligoseptatum</name>
    <dbReference type="NCBI Taxonomy" id="2604345"/>
    <lineage>
        <taxon>Eukaryota</taxon>
        <taxon>Fungi</taxon>
        <taxon>Dikarya</taxon>
        <taxon>Ascomycota</taxon>
        <taxon>Pezizomycotina</taxon>
        <taxon>Sordariomycetes</taxon>
        <taxon>Hypocreomycetidae</taxon>
        <taxon>Hypocreales</taxon>
        <taxon>Nectriaceae</taxon>
        <taxon>Fusarium</taxon>
        <taxon>Fusarium solani species complex</taxon>
    </lineage>
</organism>
<dbReference type="EMBL" id="NKCK01000509">
    <property type="protein sequence ID" value="RSL80754.1"/>
    <property type="molecule type" value="Genomic_DNA"/>
</dbReference>